<proteinExistence type="predicted"/>
<accession>A0A068RUM0</accession>
<feature type="region of interest" description="Disordered" evidence="1">
    <location>
        <begin position="33"/>
        <end position="63"/>
    </location>
</feature>
<feature type="compositionally biased region" description="Acidic residues" evidence="1">
    <location>
        <begin position="46"/>
        <end position="56"/>
    </location>
</feature>
<organism evidence="2 3">
    <name type="scientific">Lichtheimia corymbifera JMRC:FSU:9682</name>
    <dbReference type="NCBI Taxonomy" id="1263082"/>
    <lineage>
        <taxon>Eukaryota</taxon>
        <taxon>Fungi</taxon>
        <taxon>Fungi incertae sedis</taxon>
        <taxon>Mucoromycota</taxon>
        <taxon>Mucoromycotina</taxon>
        <taxon>Mucoromycetes</taxon>
        <taxon>Mucorales</taxon>
        <taxon>Lichtheimiaceae</taxon>
        <taxon>Lichtheimia</taxon>
    </lineage>
</organism>
<name>A0A068RUM0_9FUNG</name>
<dbReference type="Proteomes" id="UP000027586">
    <property type="component" value="Unassembled WGS sequence"/>
</dbReference>
<evidence type="ECO:0000313" key="2">
    <source>
        <dbReference type="EMBL" id="CDH53312.1"/>
    </source>
</evidence>
<dbReference type="AlphaFoldDB" id="A0A068RUM0"/>
<feature type="compositionally biased region" description="Low complexity" evidence="1">
    <location>
        <begin position="10"/>
        <end position="19"/>
    </location>
</feature>
<gene>
    <name evidence="2" type="ORF">LCOR_04675.1</name>
</gene>
<sequence length="108" mass="12390">MRSNLRRKGSTSSSKSSKSVRFRTYESIYYTHSSTEYDRTSSQGCEGEEEEEEDEASVGTMHPIQGQFFIIDTSEMETEDEAVVRNTNHNRQRGLETVAILIALRTMR</sequence>
<dbReference type="VEuPathDB" id="FungiDB:LCOR_04675.1"/>
<feature type="compositionally biased region" description="Polar residues" evidence="1">
    <location>
        <begin position="33"/>
        <end position="44"/>
    </location>
</feature>
<comment type="caution">
    <text evidence="2">The sequence shown here is derived from an EMBL/GenBank/DDBJ whole genome shotgun (WGS) entry which is preliminary data.</text>
</comment>
<feature type="region of interest" description="Disordered" evidence="1">
    <location>
        <begin position="1"/>
        <end position="20"/>
    </location>
</feature>
<protein>
    <submittedName>
        <fullName evidence="2">Uncharacterized protein</fullName>
    </submittedName>
</protein>
<dbReference type="EMBL" id="CBTN010000017">
    <property type="protein sequence ID" value="CDH53312.1"/>
    <property type="molecule type" value="Genomic_DNA"/>
</dbReference>
<reference evidence="2" key="1">
    <citation type="submission" date="2013-08" db="EMBL/GenBank/DDBJ databases">
        <title>Gene expansion shapes genome architecture in the human pathogen Lichtheimia corymbifera: an evolutionary genomics analysis in the ancient terrestrial Mucorales (Mucoromycotina).</title>
        <authorList>
            <person name="Schwartze V.U."/>
            <person name="Winter S."/>
            <person name="Shelest E."/>
            <person name="Marcet-Houben M."/>
            <person name="Horn F."/>
            <person name="Wehner S."/>
            <person name="Hoffmann K."/>
            <person name="Riege K."/>
            <person name="Sammeth M."/>
            <person name="Nowrousian M."/>
            <person name="Valiante V."/>
            <person name="Linde J."/>
            <person name="Jacobsen I.D."/>
            <person name="Marz M."/>
            <person name="Brakhage A.A."/>
            <person name="Gabaldon T."/>
            <person name="Bocker S."/>
            <person name="Voigt K."/>
        </authorList>
    </citation>
    <scope>NUCLEOTIDE SEQUENCE [LARGE SCALE GENOMIC DNA]</scope>
    <source>
        <strain evidence="2">FSU 9682</strain>
    </source>
</reference>
<dbReference type="OrthoDB" id="2270271at2759"/>
<evidence type="ECO:0000256" key="1">
    <source>
        <dbReference type="SAM" id="MobiDB-lite"/>
    </source>
</evidence>
<evidence type="ECO:0000313" key="3">
    <source>
        <dbReference type="Proteomes" id="UP000027586"/>
    </source>
</evidence>
<keyword evidence="3" id="KW-1185">Reference proteome</keyword>